<feature type="transmembrane region" description="Helical" evidence="2">
    <location>
        <begin position="34"/>
        <end position="60"/>
    </location>
</feature>
<comment type="caution">
    <text evidence="5">The sequence shown here is derived from an EMBL/GenBank/DDBJ whole genome shotgun (WGS) entry which is preliminary data.</text>
</comment>
<dbReference type="InterPro" id="IPR039564">
    <property type="entry name" value="Peptidase_C39-like"/>
</dbReference>
<evidence type="ECO:0000313" key="6">
    <source>
        <dbReference type="Proteomes" id="UP001623592"/>
    </source>
</evidence>
<dbReference type="Pfam" id="PF13529">
    <property type="entry name" value="Peptidase_C39_2"/>
    <property type="match status" value="1"/>
</dbReference>
<keyword evidence="2" id="KW-1133">Transmembrane helix</keyword>
<evidence type="ECO:0000313" key="5">
    <source>
        <dbReference type="EMBL" id="MFL0251522.1"/>
    </source>
</evidence>
<dbReference type="InterPro" id="IPR036908">
    <property type="entry name" value="RlpA-like_sf"/>
</dbReference>
<feature type="domain" description="3D" evidence="3">
    <location>
        <begin position="585"/>
        <end position="653"/>
    </location>
</feature>
<feature type="compositionally biased region" description="Low complexity" evidence="1">
    <location>
        <begin position="212"/>
        <end position="223"/>
    </location>
</feature>
<keyword evidence="2" id="KW-0812">Transmembrane</keyword>
<feature type="domain" description="Peptidase C39-like" evidence="4">
    <location>
        <begin position="373"/>
        <end position="517"/>
    </location>
</feature>
<evidence type="ECO:0000256" key="1">
    <source>
        <dbReference type="SAM" id="MobiDB-lite"/>
    </source>
</evidence>
<sequence length="667" mass="73492">MFNEESGEDNRNSKVKSFIGGLAKKKGKKALKALFIKFMIPWGLLICFASFIIVFCIGAAKVGFTGEHTFSDTMNKYDNKVIADYLKTKVKNANGSMDDYYGMAKRVSLTEGNVEGFISLAELETGKDINKMIEDKSLTEVEKSENIISKYADLLKPDFTYKDDYIVTTITTNVKDSEGKNTTTTSISKKKIKLLTMADTIRGKVDITYKTDSTTSSTTSTRTYEVQVAPTNPPASGSATSQAITATMHANTQSINATNTTSQQTQTIKSTSVQQTKSITETTTVTTKVDTPIMKDINESKKHFERLKGIIKSEFPNEKTDDDLNMGVHYVIKGTGSDYDNSNQDGDWMNSDVNDDIVDDIMGADDGGFSGMIPLFRQTDPRWCNIPFGDKNIYTSGCGPTSFAMVVSGLDGNLGSWDLNGDGILDPGEAAKYAQKSGYDTKPCAWALFDQESAGRFGLKSSGELDPLGEKDYVYEQLKNGYPVVASMHAGHFTGGGHFIVLTGVDTDGQVLINDPNPVTGINKFPMEDIAKEANKFWVFSNPNMKFEQFRMTVYGGHKDAMEGLSGITSDGTNVNGYRDFSGRIIATDPSVIPTESKIYIKFPEEIRHQKTADGKDFDMNGIYTARDTGGAFHTHEKHIDLFMGYGSYAEEMIKKIGTRQVYVLRR</sequence>
<dbReference type="Gene3D" id="3.90.70.10">
    <property type="entry name" value="Cysteine proteinases"/>
    <property type="match status" value="1"/>
</dbReference>
<keyword evidence="2" id="KW-0472">Membrane</keyword>
<evidence type="ECO:0000256" key="2">
    <source>
        <dbReference type="SAM" id="Phobius"/>
    </source>
</evidence>
<dbReference type="EMBL" id="JBJIAA010000011">
    <property type="protein sequence ID" value="MFL0251522.1"/>
    <property type="molecule type" value="Genomic_DNA"/>
</dbReference>
<dbReference type="Gene3D" id="2.40.40.10">
    <property type="entry name" value="RlpA-like domain"/>
    <property type="match status" value="1"/>
</dbReference>
<dbReference type="Pfam" id="PF06725">
    <property type="entry name" value="3D"/>
    <property type="match status" value="1"/>
</dbReference>
<evidence type="ECO:0000259" key="3">
    <source>
        <dbReference type="Pfam" id="PF06725"/>
    </source>
</evidence>
<dbReference type="CDD" id="cd22785">
    <property type="entry name" value="DPBB_MltA-like"/>
    <property type="match status" value="1"/>
</dbReference>
<dbReference type="RefSeq" id="WP_406788176.1">
    <property type="nucleotide sequence ID" value="NZ_JBJIAA010000011.1"/>
</dbReference>
<protein>
    <submittedName>
        <fullName evidence="5">C39 family peptidase</fullName>
    </submittedName>
</protein>
<dbReference type="InterPro" id="IPR010611">
    <property type="entry name" value="3D_dom"/>
</dbReference>
<gene>
    <name evidence="5" type="ORF">ACJDT4_13960</name>
</gene>
<feature type="region of interest" description="Disordered" evidence="1">
    <location>
        <begin position="212"/>
        <end position="239"/>
    </location>
</feature>
<dbReference type="SUPFAM" id="SSF50685">
    <property type="entry name" value="Barwin-like endoglucanases"/>
    <property type="match status" value="1"/>
</dbReference>
<proteinExistence type="predicted"/>
<evidence type="ECO:0000259" key="4">
    <source>
        <dbReference type="Pfam" id="PF13529"/>
    </source>
</evidence>
<dbReference type="Proteomes" id="UP001623592">
    <property type="component" value="Unassembled WGS sequence"/>
</dbReference>
<organism evidence="5 6">
    <name type="scientific">Clostridium neuense</name>
    <dbReference type="NCBI Taxonomy" id="1728934"/>
    <lineage>
        <taxon>Bacteria</taxon>
        <taxon>Bacillati</taxon>
        <taxon>Bacillota</taxon>
        <taxon>Clostridia</taxon>
        <taxon>Eubacteriales</taxon>
        <taxon>Clostridiaceae</taxon>
        <taxon>Clostridium</taxon>
    </lineage>
</organism>
<reference evidence="5 6" key="1">
    <citation type="submission" date="2024-11" db="EMBL/GenBank/DDBJ databases">
        <authorList>
            <person name="Heng Y.C."/>
            <person name="Lim A.C.H."/>
            <person name="Lee J.K.Y."/>
            <person name="Kittelmann S."/>
        </authorList>
    </citation>
    <scope>NUCLEOTIDE SEQUENCE [LARGE SCALE GENOMIC DNA]</scope>
    <source>
        <strain evidence="5 6">WILCCON 0114</strain>
    </source>
</reference>
<name>A0ABW8TGU5_9CLOT</name>
<accession>A0ABW8TGU5</accession>
<keyword evidence="6" id="KW-1185">Reference proteome</keyword>